<evidence type="ECO:0000259" key="11">
    <source>
        <dbReference type="Pfam" id="PF00266"/>
    </source>
</evidence>
<evidence type="ECO:0000256" key="8">
    <source>
        <dbReference type="ARBA" id="ARBA00023014"/>
    </source>
</evidence>
<evidence type="ECO:0000256" key="3">
    <source>
        <dbReference type="ARBA" id="ARBA00012239"/>
    </source>
</evidence>
<dbReference type="RefSeq" id="WP_154825225.1">
    <property type="nucleotide sequence ID" value="NZ_JACRTL010000006.1"/>
</dbReference>
<accession>A0A8J6TXQ6</accession>
<dbReference type="EC" id="2.8.1.7" evidence="3"/>
<dbReference type="Pfam" id="PF00266">
    <property type="entry name" value="Aminotran_5"/>
    <property type="match status" value="1"/>
</dbReference>
<keyword evidence="8" id="KW-0411">Iron-sulfur</keyword>
<name>A0A8J6TXQ6_9FIRM</name>
<reference evidence="12" key="1">
    <citation type="submission" date="2020-08" db="EMBL/GenBank/DDBJ databases">
        <title>Genome public.</title>
        <authorList>
            <person name="Liu C."/>
            <person name="Sun Q."/>
        </authorList>
    </citation>
    <scope>NUCLEOTIDE SEQUENCE</scope>
    <source>
        <strain evidence="12">NSJ-15</strain>
    </source>
</reference>
<dbReference type="InterPro" id="IPR020578">
    <property type="entry name" value="Aminotrans_V_PyrdxlP_BS"/>
</dbReference>
<keyword evidence="5" id="KW-0479">Metal-binding</keyword>
<comment type="catalytic activity">
    <reaction evidence="9">
        <text>(sulfur carrier)-H + L-cysteine = (sulfur carrier)-SH + L-alanine</text>
        <dbReference type="Rhea" id="RHEA:43892"/>
        <dbReference type="Rhea" id="RHEA-COMP:14737"/>
        <dbReference type="Rhea" id="RHEA-COMP:14739"/>
        <dbReference type="ChEBI" id="CHEBI:29917"/>
        <dbReference type="ChEBI" id="CHEBI:35235"/>
        <dbReference type="ChEBI" id="CHEBI:57972"/>
        <dbReference type="ChEBI" id="CHEBI:64428"/>
        <dbReference type="EC" id="2.8.1.7"/>
    </reaction>
</comment>
<dbReference type="SUPFAM" id="SSF53383">
    <property type="entry name" value="PLP-dependent transferases"/>
    <property type="match status" value="1"/>
</dbReference>
<dbReference type="PANTHER" id="PTHR11601">
    <property type="entry name" value="CYSTEINE DESULFURYLASE FAMILY MEMBER"/>
    <property type="match status" value="1"/>
</dbReference>
<evidence type="ECO:0000256" key="9">
    <source>
        <dbReference type="ARBA" id="ARBA00050776"/>
    </source>
</evidence>
<evidence type="ECO:0000313" key="12">
    <source>
        <dbReference type="EMBL" id="MBC8611575.1"/>
    </source>
</evidence>
<keyword evidence="6" id="KW-0663">Pyridoxal phosphate</keyword>
<dbReference type="GO" id="GO:0051536">
    <property type="term" value="F:iron-sulfur cluster binding"/>
    <property type="evidence" value="ECO:0007669"/>
    <property type="project" value="UniProtKB-KW"/>
</dbReference>
<evidence type="ECO:0000313" key="13">
    <source>
        <dbReference type="Proteomes" id="UP000632659"/>
    </source>
</evidence>
<sequence length="381" mass="42027">MEQREVYLDNSATTQVCEEAAQAVLRAMRREYGNAASLHKKGWEAQKLLIEAKKGLARLLACEEGEIYFTSGATESNNISILGGTAAAKRRGDRIVTTAVEHASVLACAGELERQGYEVVKILPREDGNFDPMDFYEAVDDRTVLVSAMYVNNETGLLLPVEEIGKAVKRKNLNVLFHVDAVQGFLKQPLRLKRSPIDLLSASGHKIYAPKGVGLLYLRKGVRVKPLFFGGGQQDGIRVGTEAVPLAAGFYAAAKQVAEHQKQDLAHYEKLKEHLLSRMAQIEDVSINEKGNCVPYIVNLSVKKVRSEVMLHFLEQYGIYVSSGSACSKGAKSHVLSAFGYADDRIDTALRLSFSPQTTKEDLDYFADKLKEGAQTLMKLK</sequence>
<dbReference type="InterPro" id="IPR016454">
    <property type="entry name" value="Cysteine_dSase"/>
</dbReference>
<evidence type="ECO:0000256" key="2">
    <source>
        <dbReference type="ARBA" id="ARBA00006490"/>
    </source>
</evidence>
<dbReference type="PIRSF" id="PIRSF005572">
    <property type="entry name" value="NifS"/>
    <property type="match status" value="1"/>
</dbReference>
<dbReference type="InterPro" id="IPR015422">
    <property type="entry name" value="PyrdxlP-dep_Trfase_small"/>
</dbReference>
<feature type="domain" description="Aminotransferase class V" evidence="11">
    <location>
        <begin position="6"/>
        <end position="366"/>
    </location>
</feature>
<protein>
    <recommendedName>
        <fullName evidence="3">cysteine desulfurase</fullName>
        <ecNumber evidence="3">2.8.1.7</ecNumber>
    </recommendedName>
</protein>
<evidence type="ECO:0000256" key="1">
    <source>
        <dbReference type="ARBA" id="ARBA00001933"/>
    </source>
</evidence>
<dbReference type="GO" id="GO:0031071">
    <property type="term" value="F:cysteine desulfurase activity"/>
    <property type="evidence" value="ECO:0007669"/>
    <property type="project" value="UniProtKB-EC"/>
</dbReference>
<evidence type="ECO:0000256" key="5">
    <source>
        <dbReference type="ARBA" id="ARBA00022723"/>
    </source>
</evidence>
<evidence type="ECO:0000256" key="4">
    <source>
        <dbReference type="ARBA" id="ARBA00022679"/>
    </source>
</evidence>
<comment type="caution">
    <text evidence="12">The sequence shown here is derived from an EMBL/GenBank/DDBJ whole genome shotgun (WGS) entry which is preliminary data.</text>
</comment>
<proteinExistence type="inferred from homology"/>
<dbReference type="Gene3D" id="3.40.640.10">
    <property type="entry name" value="Type I PLP-dependent aspartate aminotransferase-like (Major domain)"/>
    <property type="match status" value="1"/>
</dbReference>
<dbReference type="AlphaFoldDB" id="A0A8J6TXQ6"/>
<dbReference type="EMBL" id="JACRTL010000006">
    <property type="protein sequence ID" value="MBC8611575.1"/>
    <property type="molecule type" value="Genomic_DNA"/>
</dbReference>
<comment type="cofactor">
    <cofactor evidence="1 10">
        <name>pyridoxal 5'-phosphate</name>
        <dbReference type="ChEBI" id="CHEBI:597326"/>
    </cofactor>
</comment>
<gene>
    <name evidence="12" type="ORF">H8702_10750</name>
</gene>
<dbReference type="Gene3D" id="1.10.260.50">
    <property type="match status" value="1"/>
</dbReference>
<dbReference type="Gene3D" id="3.90.1150.10">
    <property type="entry name" value="Aspartate Aminotransferase, domain 1"/>
    <property type="match status" value="1"/>
</dbReference>
<dbReference type="PROSITE" id="PS00595">
    <property type="entry name" value="AA_TRANSFER_CLASS_5"/>
    <property type="match status" value="1"/>
</dbReference>
<evidence type="ECO:0000256" key="7">
    <source>
        <dbReference type="ARBA" id="ARBA00023004"/>
    </source>
</evidence>
<evidence type="ECO:0000256" key="10">
    <source>
        <dbReference type="RuleBase" id="RU004504"/>
    </source>
</evidence>
<dbReference type="InterPro" id="IPR015421">
    <property type="entry name" value="PyrdxlP-dep_Trfase_major"/>
</dbReference>
<dbReference type="GO" id="GO:0046872">
    <property type="term" value="F:metal ion binding"/>
    <property type="evidence" value="ECO:0007669"/>
    <property type="project" value="UniProtKB-KW"/>
</dbReference>
<comment type="similarity">
    <text evidence="2">Belongs to the class-V pyridoxal-phosphate-dependent aminotransferase family. NifS/IscS subfamily.</text>
</comment>
<organism evidence="12 13">
    <name type="scientific">Massiliimalia timonensis</name>
    <dbReference type="NCBI Taxonomy" id="1987501"/>
    <lineage>
        <taxon>Bacteria</taxon>
        <taxon>Bacillati</taxon>
        <taxon>Bacillota</taxon>
        <taxon>Clostridia</taxon>
        <taxon>Eubacteriales</taxon>
        <taxon>Oscillospiraceae</taxon>
        <taxon>Massiliimalia</taxon>
    </lineage>
</organism>
<keyword evidence="4" id="KW-0808">Transferase</keyword>
<evidence type="ECO:0000256" key="6">
    <source>
        <dbReference type="ARBA" id="ARBA00022898"/>
    </source>
</evidence>
<dbReference type="InterPro" id="IPR015424">
    <property type="entry name" value="PyrdxlP-dep_Trfase"/>
</dbReference>
<dbReference type="PANTHER" id="PTHR11601:SF34">
    <property type="entry name" value="CYSTEINE DESULFURASE"/>
    <property type="match status" value="1"/>
</dbReference>
<keyword evidence="13" id="KW-1185">Reference proteome</keyword>
<dbReference type="Proteomes" id="UP000632659">
    <property type="component" value="Unassembled WGS sequence"/>
</dbReference>
<keyword evidence="7" id="KW-0408">Iron</keyword>
<dbReference type="InterPro" id="IPR000192">
    <property type="entry name" value="Aminotrans_V_dom"/>
</dbReference>